<comment type="caution">
    <text evidence="1">The sequence shown here is derived from an EMBL/GenBank/DDBJ whole genome shotgun (WGS) entry which is preliminary data.</text>
</comment>
<dbReference type="Proteomes" id="UP000235081">
    <property type="component" value="Unassembled WGS sequence"/>
</dbReference>
<proteinExistence type="predicted"/>
<name>A0A2N6LKX9_9CYAN</name>
<protein>
    <recommendedName>
        <fullName evidence="3">DUF3179 domain-containing protein</fullName>
    </recommendedName>
</protein>
<gene>
    <name evidence="1" type="ORF">CEN46_05410</name>
</gene>
<reference evidence="1 2" key="1">
    <citation type="submission" date="2017-07" db="EMBL/GenBank/DDBJ databases">
        <title>Genomes of Fischerella (Mastigocladus) sp. strains.</title>
        <authorList>
            <person name="Miller S.R."/>
        </authorList>
    </citation>
    <scope>NUCLEOTIDE SEQUENCE [LARGE SCALE GENOMIC DNA]</scope>
    <source>
        <strain evidence="1 2">CCMEE 5318</strain>
    </source>
</reference>
<organism evidence="1 2">
    <name type="scientific">Fischerella thermalis CCMEE 5318</name>
    <dbReference type="NCBI Taxonomy" id="2019666"/>
    <lineage>
        <taxon>Bacteria</taxon>
        <taxon>Bacillati</taxon>
        <taxon>Cyanobacteriota</taxon>
        <taxon>Cyanophyceae</taxon>
        <taxon>Nostocales</taxon>
        <taxon>Hapalosiphonaceae</taxon>
        <taxon>Fischerella</taxon>
    </lineage>
</organism>
<dbReference type="EMBL" id="NMQE01000145">
    <property type="protein sequence ID" value="PMB25558.1"/>
    <property type="molecule type" value="Genomic_DNA"/>
</dbReference>
<sequence length="339" mass="38097">MKRNIQLLLSSISIVGLLLSTLVVQAGGLDDFKLRYFSLSKHLHDQNKELNDLRKQNIDPAKNTRINLTELLDGGPPKDGIPSIDNPRFDTAKTTPFKQNELVIGVVINGEAKAYPLGILNWHEIVNDTVGGTNLSVTYCPLCDTGIVFERGNTTYGVSGKLYQSCLVMYDRADDTLYSQPWGVGVVGPKNNRSLKRLPGVKTTIAAWLAKHPNSKILSTETGHKRDYLRYPYGSYYTNNEILFPVRNQNQRQLHPKAIVSYVWEADNQTPKNRFSGVSHQFSHQELEKVGQKVVDFNGRKIKAIWDKELKTVLVKELDGKQIPSSTAFAFVYPAFFGK</sequence>
<dbReference type="AlphaFoldDB" id="A0A2N6LKX9"/>
<accession>A0A2N6LKX9</accession>
<evidence type="ECO:0000313" key="1">
    <source>
        <dbReference type="EMBL" id="PMB25558.1"/>
    </source>
</evidence>
<evidence type="ECO:0008006" key="3">
    <source>
        <dbReference type="Google" id="ProtNLM"/>
    </source>
</evidence>
<evidence type="ECO:0000313" key="2">
    <source>
        <dbReference type="Proteomes" id="UP000235081"/>
    </source>
</evidence>
<dbReference type="Pfam" id="PF11376">
    <property type="entry name" value="DUF3179"/>
    <property type="match status" value="1"/>
</dbReference>
<dbReference type="RefSeq" id="WP_102180751.1">
    <property type="nucleotide sequence ID" value="NZ_NMQE01000145.1"/>
</dbReference>
<dbReference type="InterPro" id="IPR021516">
    <property type="entry name" value="DUF3179"/>
</dbReference>